<comment type="caution">
    <text evidence="1">The sequence shown here is derived from an EMBL/GenBank/DDBJ whole genome shotgun (WGS) entry which is preliminary data.</text>
</comment>
<dbReference type="InterPro" id="IPR037012">
    <property type="entry name" value="NanQ/TabA/YiaL_sf"/>
</dbReference>
<dbReference type="PANTHER" id="PTHR34986">
    <property type="entry name" value="EVOLVED BETA-GALACTOSIDASE SUBUNIT BETA"/>
    <property type="match status" value="1"/>
</dbReference>
<dbReference type="Pfam" id="PF04074">
    <property type="entry name" value="DUF386"/>
    <property type="match status" value="1"/>
</dbReference>
<dbReference type="OrthoDB" id="9792756at2"/>
<dbReference type="InterPro" id="IPR004375">
    <property type="entry name" value="NanQ/TabA/YiaL"/>
</dbReference>
<organism evidence="1 2">
    <name type="scientific">Paenibacillus piri</name>
    <dbReference type="NCBI Taxonomy" id="2547395"/>
    <lineage>
        <taxon>Bacteria</taxon>
        <taxon>Bacillati</taxon>
        <taxon>Bacillota</taxon>
        <taxon>Bacilli</taxon>
        <taxon>Bacillales</taxon>
        <taxon>Paenibacillaceae</taxon>
        <taxon>Paenibacillus</taxon>
    </lineage>
</organism>
<dbReference type="NCBIfam" id="TIGR00022">
    <property type="entry name" value="YhcH/YjgK/YiaL family protein"/>
    <property type="match status" value="1"/>
</dbReference>
<dbReference type="PANTHER" id="PTHR34986:SF1">
    <property type="entry name" value="PROTEIN YIAL"/>
    <property type="match status" value="1"/>
</dbReference>
<dbReference type="GO" id="GO:0005829">
    <property type="term" value="C:cytosol"/>
    <property type="evidence" value="ECO:0007669"/>
    <property type="project" value="TreeGrafter"/>
</dbReference>
<dbReference type="SUPFAM" id="SSF51197">
    <property type="entry name" value="Clavaminate synthase-like"/>
    <property type="match status" value="1"/>
</dbReference>
<sequence>MSRREGHRAVIGRRSWQEMLFTKFEQVYTWVARHTENSEQEADVQVIVSDLTNWEREKQVYPKAINRGLEFIQSTDFGSLKPGRYDIEGDRMFALLQEPTTLAWEKQRPESHQTYTDIQFLLEGDEVIRVAPLTADAVISEEDFAARDIAFYSTVAEEQAIRLRPGSFTVFYPGDIHRPCCSAGQEQKIRKVVLKIHKSLLFE</sequence>
<dbReference type="AlphaFoldDB" id="A0A4V6PIE5"/>
<name>A0A4V6PIE5_9BACL</name>
<dbReference type="Proteomes" id="UP000295636">
    <property type="component" value="Unassembled WGS sequence"/>
</dbReference>
<evidence type="ECO:0000313" key="2">
    <source>
        <dbReference type="Proteomes" id="UP000295636"/>
    </source>
</evidence>
<accession>A0A4V6PIE5</accession>
<gene>
    <name evidence="1" type="ORF">E1757_25430</name>
</gene>
<keyword evidence="2" id="KW-1185">Reference proteome</keyword>
<evidence type="ECO:0000313" key="1">
    <source>
        <dbReference type="EMBL" id="TDF93744.1"/>
    </source>
</evidence>
<reference evidence="1 2" key="1">
    <citation type="submission" date="2019-03" db="EMBL/GenBank/DDBJ databases">
        <title>This is whole genome sequence of Paenibacillus sp MS74 strain.</title>
        <authorList>
            <person name="Trinh H.N."/>
        </authorList>
    </citation>
    <scope>NUCLEOTIDE SEQUENCE [LARGE SCALE GENOMIC DNA]</scope>
    <source>
        <strain evidence="1 2">MS74</strain>
    </source>
</reference>
<protein>
    <submittedName>
        <fullName evidence="1">DUF386 domain-containing protein</fullName>
    </submittedName>
</protein>
<dbReference type="Gene3D" id="2.60.120.370">
    <property type="entry name" value="YhcH/YjgK/YiaL"/>
    <property type="match status" value="1"/>
</dbReference>
<proteinExistence type="predicted"/>
<dbReference type="EMBL" id="SMRT01000015">
    <property type="protein sequence ID" value="TDF93744.1"/>
    <property type="molecule type" value="Genomic_DNA"/>
</dbReference>